<gene>
    <name evidence="3" type="ORF">SGRAN_1537</name>
</gene>
<dbReference type="Proteomes" id="UP000058599">
    <property type="component" value="Chromosome"/>
</dbReference>
<dbReference type="PANTHER" id="PTHR43283:SF7">
    <property type="entry name" value="BETA-LACTAMASE-RELATED DOMAIN-CONTAINING PROTEIN"/>
    <property type="match status" value="1"/>
</dbReference>
<protein>
    <submittedName>
        <fullName evidence="3">Beta-lactamase</fullName>
    </submittedName>
</protein>
<evidence type="ECO:0000256" key="1">
    <source>
        <dbReference type="SAM" id="MobiDB-lite"/>
    </source>
</evidence>
<feature type="region of interest" description="Disordered" evidence="1">
    <location>
        <begin position="1"/>
        <end position="21"/>
    </location>
</feature>
<proteinExistence type="predicted"/>
<reference evidence="3 4" key="1">
    <citation type="journal article" date="2016" name="BMC Genomics">
        <title>Genomic analysis of the nitrate-respiring Sphingopyxis granuli (formerly Sphingomonas macrogoltabida) strain TFA.</title>
        <authorList>
            <person name="Garcia-Romero I."/>
            <person name="Perez-Pulido A.J."/>
            <person name="Gonzalez-Flores Y.E."/>
            <person name="Reyes-Ramirez F."/>
            <person name="Santero E."/>
            <person name="Floriano B."/>
        </authorList>
    </citation>
    <scope>NUCLEOTIDE SEQUENCE [LARGE SCALE GENOMIC DNA]</scope>
    <source>
        <strain evidence="3 4">TFA</strain>
    </source>
</reference>
<organism evidence="3 4">
    <name type="scientific">Sphingopyxis granuli</name>
    <dbReference type="NCBI Taxonomy" id="267128"/>
    <lineage>
        <taxon>Bacteria</taxon>
        <taxon>Pseudomonadati</taxon>
        <taxon>Pseudomonadota</taxon>
        <taxon>Alphaproteobacteria</taxon>
        <taxon>Sphingomonadales</taxon>
        <taxon>Sphingomonadaceae</taxon>
        <taxon>Sphingopyxis</taxon>
    </lineage>
</organism>
<dbReference type="AlphaFoldDB" id="A0AA86GKP5"/>
<dbReference type="InterPro" id="IPR012338">
    <property type="entry name" value="Beta-lactam/transpept-like"/>
</dbReference>
<sequence>MTMVFGGQRMGKADPNRASASVRDPDAMRRVLLALAVAALPLPTQAAETNVELNRAWAAGYRAAFTCSSLWNGAGKTLADIERDELTHIYPEIEADVRATRAEIDTKAKRVTVRYRDDMPPRVAEWTGRDGCVTLPISAEPGAVGGLSHDPRPNFDAQPWPLGDRDARVADGEARFSAVAADKARFGGRTSSLLIVKDGRIALEWYQPGHGPHTAQRTFSVAKSIAATLIGHAVERGQFDVKAPVGIVEWRTAGDPRATITTERLLRMASGLTSDSAGNRTDAIYMGGASVRQWATQWPLLNPPGTRYRYANNDTLLAVLSLKAALERAGEPFDPAAFLDRIGMTRTFIERDKDGDAILSSQVSTTARDLARLGLLYQDDGMWQGERLLPADWRRFVTARAGPQPDGPFGYGAGFWLLDASEGIPADAFGAFGNRGQYMVVIPSRRLVIVRQGYDDAAERLDIAALVRAVVAADGS</sequence>
<evidence type="ECO:0000313" key="4">
    <source>
        <dbReference type="Proteomes" id="UP000058599"/>
    </source>
</evidence>
<dbReference type="SUPFAM" id="SSF56601">
    <property type="entry name" value="beta-lactamase/transpeptidase-like"/>
    <property type="match status" value="1"/>
</dbReference>
<evidence type="ECO:0000313" key="3">
    <source>
        <dbReference type="EMBL" id="AMG73921.1"/>
    </source>
</evidence>
<name>A0AA86GKP5_9SPHN</name>
<dbReference type="InterPro" id="IPR001466">
    <property type="entry name" value="Beta-lactam-related"/>
</dbReference>
<dbReference type="Gene3D" id="3.40.710.10">
    <property type="entry name" value="DD-peptidase/beta-lactamase superfamily"/>
    <property type="match status" value="1"/>
</dbReference>
<dbReference type="KEGG" id="sgi:SGRAN_1537"/>
<keyword evidence="4" id="KW-1185">Reference proteome</keyword>
<dbReference type="RefSeq" id="WP_237233936.1">
    <property type="nucleotide sequence ID" value="NZ_CP012199.1"/>
</dbReference>
<accession>A0AA86GKP5</accession>
<dbReference type="PANTHER" id="PTHR43283">
    <property type="entry name" value="BETA-LACTAMASE-RELATED"/>
    <property type="match status" value="1"/>
</dbReference>
<dbReference type="Pfam" id="PF00144">
    <property type="entry name" value="Beta-lactamase"/>
    <property type="match status" value="1"/>
</dbReference>
<evidence type="ECO:0000259" key="2">
    <source>
        <dbReference type="Pfam" id="PF00144"/>
    </source>
</evidence>
<dbReference type="InterPro" id="IPR050789">
    <property type="entry name" value="Diverse_Enzym_Activities"/>
</dbReference>
<dbReference type="EMBL" id="CP012199">
    <property type="protein sequence ID" value="AMG73921.1"/>
    <property type="molecule type" value="Genomic_DNA"/>
</dbReference>
<feature type="domain" description="Beta-lactamase-related" evidence="2">
    <location>
        <begin position="192"/>
        <end position="450"/>
    </location>
</feature>